<feature type="compositionally biased region" description="Acidic residues" evidence="1">
    <location>
        <begin position="62"/>
        <end position="72"/>
    </location>
</feature>
<feature type="non-terminal residue" evidence="2">
    <location>
        <position position="72"/>
    </location>
</feature>
<feature type="compositionally biased region" description="Low complexity" evidence="1">
    <location>
        <begin position="15"/>
        <end position="25"/>
    </location>
</feature>
<feature type="compositionally biased region" description="Basic and acidic residues" evidence="1">
    <location>
        <begin position="27"/>
        <end position="38"/>
    </location>
</feature>
<dbReference type="Proteomes" id="UP001295469">
    <property type="component" value="Chromosome A10"/>
</dbReference>
<organism evidence="2">
    <name type="scientific">Brassica napus</name>
    <name type="common">Rape</name>
    <dbReference type="NCBI Taxonomy" id="3708"/>
    <lineage>
        <taxon>Eukaryota</taxon>
        <taxon>Viridiplantae</taxon>
        <taxon>Streptophyta</taxon>
        <taxon>Embryophyta</taxon>
        <taxon>Tracheophyta</taxon>
        <taxon>Spermatophyta</taxon>
        <taxon>Magnoliopsida</taxon>
        <taxon>eudicotyledons</taxon>
        <taxon>Gunneridae</taxon>
        <taxon>Pentapetalae</taxon>
        <taxon>rosids</taxon>
        <taxon>malvids</taxon>
        <taxon>Brassicales</taxon>
        <taxon>Brassicaceae</taxon>
        <taxon>Brassiceae</taxon>
        <taxon>Brassica</taxon>
    </lineage>
</organism>
<reference evidence="2" key="1">
    <citation type="submission" date="2021-01" db="EMBL/GenBank/DDBJ databases">
        <authorList>
            <consortium name="Genoscope - CEA"/>
            <person name="William W."/>
        </authorList>
    </citation>
    <scope>NUCLEOTIDE SEQUENCE</scope>
</reference>
<name>A0A817AVX3_BRANA</name>
<feature type="non-terminal residue" evidence="2">
    <location>
        <position position="1"/>
    </location>
</feature>
<sequence>WYQFPILNPQTRPDSLSFSGSPSLSRHFGDTTEGDPRYPHQRRPIPSRGDSRPATANPTDSDTTEDGDTTKW</sequence>
<dbReference type="EMBL" id="HG994364">
    <property type="protein sequence ID" value="CAF2319254.1"/>
    <property type="molecule type" value="Genomic_DNA"/>
</dbReference>
<evidence type="ECO:0000313" key="2">
    <source>
        <dbReference type="EMBL" id="CAF2319254.1"/>
    </source>
</evidence>
<accession>A0A817AVX3</accession>
<evidence type="ECO:0000256" key="1">
    <source>
        <dbReference type="SAM" id="MobiDB-lite"/>
    </source>
</evidence>
<gene>
    <name evidence="2" type="ORF">DARMORV10_A10P07720.1</name>
</gene>
<protein>
    <submittedName>
        <fullName evidence="2">(rape) hypothetical protein</fullName>
    </submittedName>
</protein>
<feature type="region of interest" description="Disordered" evidence="1">
    <location>
        <begin position="1"/>
        <end position="72"/>
    </location>
</feature>
<dbReference type="AlphaFoldDB" id="A0A817AVX3"/>
<proteinExistence type="predicted"/>